<feature type="transmembrane region" description="Helical" evidence="8">
    <location>
        <begin position="71"/>
        <end position="91"/>
    </location>
</feature>
<comment type="similarity">
    <text evidence="2">Belongs to the binding-protein-dependent transport system permease family. FecCD subfamily.</text>
</comment>
<dbReference type="GO" id="GO:0022857">
    <property type="term" value="F:transmembrane transporter activity"/>
    <property type="evidence" value="ECO:0007669"/>
    <property type="project" value="InterPro"/>
</dbReference>
<dbReference type="EMBL" id="LZDD01000001">
    <property type="protein sequence ID" value="OJF72893.1"/>
    <property type="molecule type" value="Genomic_DNA"/>
</dbReference>
<dbReference type="CDD" id="cd06550">
    <property type="entry name" value="TM_ABC_iron-siderophores_like"/>
    <property type="match status" value="1"/>
</dbReference>
<evidence type="ECO:0000313" key="9">
    <source>
        <dbReference type="EMBL" id="OJF72893.1"/>
    </source>
</evidence>
<dbReference type="STRING" id="1856638.A9Q68_04945"/>
<feature type="transmembrane region" description="Helical" evidence="8">
    <location>
        <begin position="103"/>
        <end position="122"/>
    </location>
</feature>
<evidence type="ECO:0000256" key="4">
    <source>
        <dbReference type="ARBA" id="ARBA00022475"/>
    </source>
</evidence>
<proteinExistence type="inferred from homology"/>
<feature type="transmembrane region" description="Helical" evidence="8">
    <location>
        <begin position="128"/>
        <end position="149"/>
    </location>
</feature>
<evidence type="ECO:0000313" key="10">
    <source>
        <dbReference type="Proteomes" id="UP000182015"/>
    </source>
</evidence>
<dbReference type="AlphaFoldDB" id="A0A1L8MQ59"/>
<organism evidence="9 10">
    <name type="scientific">Streptococcus bovimastitidis</name>
    <dbReference type="NCBI Taxonomy" id="1856638"/>
    <lineage>
        <taxon>Bacteria</taxon>
        <taxon>Bacillati</taxon>
        <taxon>Bacillota</taxon>
        <taxon>Bacilli</taxon>
        <taxon>Lactobacillales</taxon>
        <taxon>Streptococcaceae</taxon>
        <taxon>Streptococcus</taxon>
    </lineage>
</organism>
<evidence type="ECO:0000256" key="3">
    <source>
        <dbReference type="ARBA" id="ARBA00022448"/>
    </source>
</evidence>
<dbReference type="PANTHER" id="PTHR30472:SF58">
    <property type="entry name" value="IRON(3+)-HYDROXAMATE IMPORT SYSTEM PERMEASE PROTEIN FHUB"/>
    <property type="match status" value="1"/>
</dbReference>
<feature type="transmembrane region" description="Helical" evidence="8">
    <location>
        <begin position="287"/>
        <end position="308"/>
    </location>
</feature>
<evidence type="ECO:0000256" key="5">
    <source>
        <dbReference type="ARBA" id="ARBA00022692"/>
    </source>
</evidence>
<keyword evidence="5 8" id="KW-0812">Transmembrane</keyword>
<evidence type="ECO:0000256" key="7">
    <source>
        <dbReference type="ARBA" id="ARBA00023136"/>
    </source>
</evidence>
<feature type="transmembrane region" description="Helical" evidence="8">
    <location>
        <begin position="320"/>
        <end position="336"/>
    </location>
</feature>
<comment type="subcellular location">
    <subcellularLocation>
        <location evidence="1">Cell membrane</location>
        <topology evidence="1">Multi-pass membrane protein</topology>
    </subcellularLocation>
</comment>
<feature type="transmembrane region" description="Helical" evidence="8">
    <location>
        <begin position="18"/>
        <end position="37"/>
    </location>
</feature>
<keyword evidence="6 8" id="KW-1133">Transmembrane helix</keyword>
<feature type="transmembrane region" description="Helical" evidence="8">
    <location>
        <begin position="204"/>
        <end position="227"/>
    </location>
</feature>
<gene>
    <name evidence="9" type="ORF">A9Q68_04945</name>
</gene>
<comment type="caution">
    <text evidence="9">The sequence shown here is derived from an EMBL/GenBank/DDBJ whole genome shotgun (WGS) entry which is preliminary data.</text>
</comment>
<dbReference type="InterPro" id="IPR037294">
    <property type="entry name" value="ABC_BtuC-like"/>
</dbReference>
<dbReference type="InterPro" id="IPR000522">
    <property type="entry name" value="ABC_transptr_permease_BtuC"/>
</dbReference>
<keyword evidence="4" id="KW-1003">Cell membrane</keyword>
<dbReference type="Proteomes" id="UP000182015">
    <property type="component" value="Unassembled WGS sequence"/>
</dbReference>
<evidence type="ECO:0000256" key="6">
    <source>
        <dbReference type="ARBA" id="ARBA00022989"/>
    </source>
</evidence>
<dbReference type="FunFam" id="1.10.3470.10:FF:000001">
    <property type="entry name" value="Vitamin B12 ABC transporter permease BtuC"/>
    <property type="match status" value="1"/>
</dbReference>
<dbReference type="OrthoDB" id="9811721at2"/>
<dbReference type="SUPFAM" id="SSF81345">
    <property type="entry name" value="ABC transporter involved in vitamin B12 uptake, BtuC"/>
    <property type="match status" value="1"/>
</dbReference>
<name>A0A1L8MQ59_9STRE</name>
<feature type="transmembrane region" description="Helical" evidence="8">
    <location>
        <begin position="248"/>
        <end position="275"/>
    </location>
</feature>
<dbReference type="PANTHER" id="PTHR30472">
    <property type="entry name" value="FERRIC ENTEROBACTIN TRANSPORT SYSTEM PERMEASE PROTEIN"/>
    <property type="match status" value="1"/>
</dbReference>
<evidence type="ECO:0000256" key="8">
    <source>
        <dbReference type="SAM" id="Phobius"/>
    </source>
</evidence>
<reference evidence="10" key="1">
    <citation type="submission" date="2016-06" db="EMBL/GenBank/DDBJ databases">
        <authorList>
            <person name="de Vries S.P.W."/>
            <person name="Hadjirin N.F."/>
            <person name="Lay E.M."/>
            <person name="Zadoks R.N."/>
            <person name="Peacock S.J."/>
            <person name="Parkhill J."/>
            <person name="Grant A.J."/>
            <person name="Mcdougall S."/>
            <person name="Holmes M.A."/>
        </authorList>
    </citation>
    <scope>NUCLEOTIDE SEQUENCE [LARGE SCALE GENOMIC DNA]</scope>
    <source>
        <strain evidence="10">NZ1587</strain>
    </source>
</reference>
<keyword evidence="3" id="KW-0813">Transport</keyword>
<keyword evidence="7 8" id="KW-0472">Membrane</keyword>
<sequence length="342" mass="36980">MLTLRKPQLAATKQKQDFYLLLAFISISFLVVFYLSLRFGAKSLSHEELLHILFNQSDNSRQSTILWNLRLPRIIGAILVGAALAVSGALMQGITRNPIADPGLLGVNSGAGLALVIAYAIFHHLHYSLIILVCLIGASLASLIIFGLSYQVGRGYQQLRLILAGAMVSTLFMALGQAITNYFHLANAIIGWQAGGLVATNWKMIAYVAPLILTALMIAQLLSYQLTILNLNENQAKALGQSTIKMTLILMALVLILSAAAVALAGSIAFVGLIIPHLIKKYIPQTYQLSLPLIALTGSTFLLLVDLLCRAINPPVETPLTALVSLIGFPAFLWLVRKGDKL</sequence>
<keyword evidence="10" id="KW-1185">Reference proteome</keyword>
<dbReference type="RefSeq" id="WP_071793589.1">
    <property type="nucleotide sequence ID" value="NZ_LZDD01000001.1"/>
</dbReference>
<dbReference type="Gene3D" id="1.10.3470.10">
    <property type="entry name" value="ABC transporter involved in vitamin B12 uptake, BtuC"/>
    <property type="match status" value="1"/>
</dbReference>
<dbReference type="Pfam" id="PF01032">
    <property type="entry name" value="FecCD"/>
    <property type="match status" value="1"/>
</dbReference>
<dbReference type="GO" id="GO:0033214">
    <property type="term" value="P:siderophore-iron import into cell"/>
    <property type="evidence" value="ECO:0007669"/>
    <property type="project" value="TreeGrafter"/>
</dbReference>
<dbReference type="GO" id="GO:0005886">
    <property type="term" value="C:plasma membrane"/>
    <property type="evidence" value="ECO:0007669"/>
    <property type="project" value="UniProtKB-SubCell"/>
</dbReference>
<feature type="transmembrane region" description="Helical" evidence="8">
    <location>
        <begin position="161"/>
        <end position="184"/>
    </location>
</feature>
<protein>
    <submittedName>
        <fullName evidence="9">Ferrichrome ABC transporter permease</fullName>
    </submittedName>
</protein>
<accession>A0A1L8MQ59</accession>
<evidence type="ECO:0000256" key="2">
    <source>
        <dbReference type="ARBA" id="ARBA00007935"/>
    </source>
</evidence>
<evidence type="ECO:0000256" key="1">
    <source>
        <dbReference type="ARBA" id="ARBA00004651"/>
    </source>
</evidence>